<dbReference type="GO" id="GO:0009055">
    <property type="term" value="F:electron transfer activity"/>
    <property type="evidence" value="ECO:0007669"/>
    <property type="project" value="InterPro"/>
</dbReference>
<dbReference type="Pfam" id="PF13442">
    <property type="entry name" value="Cytochrome_CBB3"/>
    <property type="match status" value="1"/>
</dbReference>
<evidence type="ECO:0000256" key="3">
    <source>
        <dbReference type="ARBA" id="ARBA00023004"/>
    </source>
</evidence>
<evidence type="ECO:0000313" key="6">
    <source>
        <dbReference type="EMBL" id="SHM67154.1"/>
    </source>
</evidence>
<gene>
    <name evidence="6" type="ORF">SAMN05443432_11197</name>
</gene>
<dbReference type="AlphaFoldDB" id="A0A1M7KPP3"/>
<evidence type="ECO:0000259" key="5">
    <source>
        <dbReference type="PROSITE" id="PS51007"/>
    </source>
</evidence>
<reference evidence="6 7" key="1">
    <citation type="submission" date="2016-11" db="EMBL/GenBank/DDBJ databases">
        <authorList>
            <person name="Varghese N."/>
            <person name="Submissions S."/>
        </authorList>
    </citation>
    <scope>NUCLEOTIDE SEQUENCE [LARGE SCALE GENOMIC DNA]</scope>
    <source>
        <strain evidence="6 7">DSM 28249</strain>
    </source>
</reference>
<feature type="domain" description="Cytochrome c" evidence="5">
    <location>
        <begin position="91"/>
        <end position="181"/>
    </location>
</feature>
<evidence type="ECO:0000256" key="1">
    <source>
        <dbReference type="ARBA" id="ARBA00022617"/>
    </source>
</evidence>
<organism evidence="6 7">
    <name type="scientific">Roseovarius litoreus</name>
    <dbReference type="NCBI Taxonomy" id="1155722"/>
    <lineage>
        <taxon>Bacteria</taxon>
        <taxon>Pseudomonadati</taxon>
        <taxon>Pseudomonadota</taxon>
        <taxon>Alphaproteobacteria</taxon>
        <taxon>Rhodobacterales</taxon>
        <taxon>Roseobacteraceae</taxon>
        <taxon>Roseovarius</taxon>
    </lineage>
</organism>
<dbReference type="Gene3D" id="1.10.760.10">
    <property type="entry name" value="Cytochrome c-like domain"/>
    <property type="match status" value="1"/>
</dbReference>
<accession>A0A1M7KPP3</accession>
<sequence length="185" mass="20623">MLRTLKRFSLLTVLAIGSATISGCDQERVRHSSDWWGGGHMGPGPMWHHGWQWQEMHGSQRQRAIRHWTYMNQGVPSAYQSARNPFQATESTVRSGAALYRQNCASCHGPRGLGNGMAARSLEPSPAILTYFVQSPMAADAYLLWAISEGGANFGTDMPAFKHALSRSEIWKIITYMRAGFPEPR</sequence>
<dbReference type="SUPFAM" id="SSF46626">
    <property type="entry name" value="Cytochrome c"/>
    <property type="match status" value="1"/>
</dbReference>
<dbReference type="InterPro" id="IPR009056">
    <property type="entry name" value="Cyt_c-like_dom"/>
</dbReference>
<proteinExistence type="predicted"/>
<dbReference type="EMBL" id="FRCB01000011">
    <property type="protein sequence ID" value="SHM67154.1"/>
    <property type="molecule type" value="Genomic_DNA"/>
</dbReference>
<evidence type="ECO:0000313" key="7">
    <source>
        <dbReference type="Proteomes" id="UP000322545"/>
    </source>
</evidence>
<dbReference type="InterPro" id="IPR051459">
    <property type="entry name" value="Cytochrome_c-type_DH"/>
</dbReference>
<evidence type="ECO:0000256" key="2">
    <source>
        <dbReference type="ARBA" id="ARBA00022723"/>
    </source>
</evidence>
<keyword evidence="3 4" id="KW-0408">Iron</keyword>
<dbReference type="InterPro" id="IPR036909">
    <property type="entry name" value="Cyt_c-like_dom_sf"/>
</dbReference>
<name>A0A1M7KPP3_9RHOB</name>
<dbReference type="PANTHER" id="PTHR35008:SF4">
    <property type="entry name" value="BLL4482 PROTEIN"/>
    <property type="match status" value="1"/>
</dbReference>
<evidence type="ECO:0000256" key="4">
    <source>
        <dbReference type="PROSITE-ProRule" id="PRU00433"/>
    </source>
</evidence>
<dbReference type="PANTHER" id="PTHR35008">
    <property type="entry name" value="BLL4482 PROTEIN-RELATED"/>
    <property type="match status" value="1"/>
</dbReference>
<keyword evidence="2 4" id="KW-0479">Metal-binding</keyword>
<dbReference type="GO" id="GO:0046872">
    <property type="term" value="F:metal ion binding"/>
    <property type="evidence" value="ECO:0007669"/>
    <property type="project" value="UniProtKB-KW"/>
</dbReference>
<keyword evidence="7" id="KW-1185">Reference proteome</keyword>
<dbReference type="Proteomes" id="UP000322545">
    <property type="component" value="Unassembled WGS sequence"/>
</dbReference>
<dbReference type="PROSITE" id="PS51257">
    <property type="entry name" value="PROKAR_LIPOPROTEIN"/>
    <property type="match status" value="1"/>
</dbReference>
<protein>
    <submittedName>
        <fullName evidence="6">Cytochrome c, mono-and diheme variants</fullName>
    </submittedName>
</protein>
<dbReference type="GO" id="GO:0020037">
    <property type="term" value="F:heme binding"/>
    <property type="evidence" value="ECO:0007669"/>
    <property type="project" value="InterPro"/>
</dbReference>
<dbReference type="PROSITE" id="PS51007">
    <property type="entry name" value="CYTC"/>
    <property type="match status" value="1"/>
</dbReference>
<keyword evidence="1 4" id="KW-0349">Heme</keyword>